<dbReference type="GO" id="GO:0046872">
    <property type="term" value="F:metal ion binding"/>
    <property type="evidence" value="ECO:0007669"/>
    <property type="project" value="UniProtKB-KW"/>
</dbReference>
<dbReference type="InParanoid" id="D8SWE2"/>
<evidence type="ECO:0000256" key="3">
    <source>
        <dbReference type="ARBA" id="ARBA00022842"/>
    </source>
</evidence>
<evidence type="ECO:0000256" key="4">
    <source>
        <dbReference type="ARBA" id="ARBA00022884"/>
    </source>
</evidence>
<feature type="binding site" evidence="5">
    <location>
        <position position="333"/>
    </location>
    <ligand>
        <name>Mg(2+)</name>
        <dbReference type="ChEBI" id="CHEBI:18420"/>
    </ligand>
</feature>
<keyword evidence="4 5" id="KW-0694">RNA-binding</keyword>
<dbReference type="OMA" id="WACVVHF"/>
<dbReference type="STRING" id="88036.D8SWE2"/>
<keyword evidence="5" id="KW-0540">Nuclease</keyword>
<reference evidence="7 8" key="1">
    <citation type="journal article" date="2011" name="Science">
        <title>The Selaginella genome identifies genetic changes associated with the evolution of vascular plants.</title>
        <authorList>
            <person name="Banks J.A."/>
            <person name="Nishiyama T."/>
            <person name="Hasebe M."/>
            <person name="Bowman J.L."/>
            <person name="Gribskov M."/>
            <person name="dePamphilis C."/>
            <person name="Albert V.A."/>
            <person name="Aono N."/>
            <person name="Aoyama T."/>
            <person name="Ambrose B.A."/>
            <person name="Ashton N.W."/>
            <person name="Axtell M.J."/>
            <person name="Barker E."/>
            <person name="Barker M.S."/>
            <person name="Bennetzen J.L."/>
            <person name="Bonawitz N.D."/>
            <person name="Chapple C."/>
            <person name="Cheng C."/>
            <person name="Correa L.G."/>
            <person name="Dacre M."/>
            <person name="DeBarry J."/>
            <person name="Dreyer I."/>
            <person name="Elias M."/>
            <person name="Engstrom E.M."/>
            <person name="Estelle M."/>
            <person name="Feng L."/>
            <person name="Finet C."/>
            <person name="Floyd S.K."/>
            <person name="Frommer W.B."/>
            <person name="Fujita T."/>
            <person name="Gramzow L."/>
            <person name="Gutensohn M."/>
            <person name="Harholt J."/>
            <person name="Hattori M."/>
            <person name="Heyl A."/>
            <person name="Hirai T."/>
            <person name="Hiwatashi Y."/>
            <person name="Ishikawa M."/>
            <person name="Iwata M."/>
            <person name="Karol K.G."/>
            <person name="Koehler B."/>
            <person name="Kolukisaoglu U."/>
            <person name="Kubo M."/>
            <person name="Kurata T."/>
            <person name="Lalonde S."/>
            <person name="Li K."/>
            <person name="Li Y."/>
            <person name="Litt A."/>
            <person name="Lyons E."/>
            <person name="Manning G."/>
            <person name="Maruyama T."/>
            <person name="Michael T.P."/>
            <person name="Mikami K."/>
            <person name="Miyazaki S."/>
            <person name="Morinaga S."/>
            <person name="Murata T."/>
            <person name="Mueller-Roeber B."/>
            <person name="Nelson D.R."/>
            <person name="Obara M."/>
            <person name="Oguri Y."/>
            <person name="Olmstead R.G."/>
            <person name="Onodera N."/>
            <person name="Petersen B.L."/>
            <person name="Pils B."/>
            <person name="Prigge M."/>
            <person name="Rensing S.A."/>
            <person name="Riano-Pachon D.M."/>
            <person name="Roberts A.W."/>
            <person name="Sato Y."/>
            <person name="Scheller H.V."/>
            <person name="Schulz B."/>
            <person name="Schulz C."/>
            <person name="Shakirov E.V."/>
            <person name="Shibagaki N."/>
            <person name="Shinohara N."/>
            <person name="Shippen D.E."/>
            <person name="Soerensen I."/>
            <person name="Sotooka R."/>
            <person name="Sugimoto N."/>
            <person name="Sugita M."/>
            <person name="Sumikawa N."/>
            <person name="Tanurdzic M."/>
            <person name="Theissen G."/>
            <person name="Ulvskov P."/>
            <person name="Wakazuki S."/>
            <person name="Weng J.K."/>
            <person name="Willats W.W."/>
            <person name="Wipf D."/>
            <person name="Wolf P.G."/>
            <person name="Yang L."/>
            <person name="Zimmer A.D."/>
            <person name="Zhu Q."/>
            <person name="Mitros T."/>
            <person name="Hellsten U."/>
            <person name="Loque D."/>
            <person name="Otillar R."/>
            <person name="Salamov A."/>
            <person name="Schmutz J."/>
            <person name="Shapiro H."/>
            <person name="Lindquist E."/>
            <person name="Lucas S."/>
            <person name="Rokhsar D."/>
            <person name="Grigoriev I.V."/>
        </authorList>
    </citation>
    <scope>NUCLEOTIDE SEQUENCE [LARGE SCALE GENOMIC DNA]</scope>
</reference>
<dbReference type="GO" id="GO:0000932">
    <property type="term" value="C:P-body"/>
    <property type="evidence" value="ECO:0000318"/>
    <property type="project" value="GO_Central"/>
</dbReference>
<name>D8SWE2_SELML</name>
<dbReference type="FunCoup" id="D8SWE2">
    <property type="interactions" value="3965"/>
</dbReference>
<sequence length="863" mass="95883">MKDPVAPQIFPEHWSLPKVNEAMQSGRVFSCSLRVNAHNRSEAYATVDGLSVDILIEGACAQNRALEGDLVALVLDPPNLWPRMKGLNNNRTDRVVTASSIAVTNQSFSSGEGVQVSREIRLEEEVVIESVGSSNQVVESSEDSGSLLSGPGSTALEKVQALLQATPGKRPTGKVVSILSKSRRRDAVVGFLSVKFQPPTRNQMVLTPVDAKFPKMVVLPDSLPEVIAQRLRDGDRKMGNELLAACVDRWDCNSPYPLAIITHCLGQAGELEAQTAAILFEHAVHSAEFPPEAMACLPRVPWSIPKKELQRRRDLRSRRVFTIDPVTARDLDDALSVEHLGDGLTRVGVHIADVSYFVHAGSGLDKEAQQRSTSVYLIEQVLPMLPRLLCEELCSLQPGVDRLAFSVMWDLDSTGQIVKQWIGRTAIKSCCKLSYGDAQEIIDGTFSEKPGLSGNFSWQEVAADIKTLYNIAKQLEESRIRDGALRLDTGKLVFALDGDGNPHETSFYEQMESNKLVQEFMLLANVSVAKVISRAFPDCALLRRHPEPSSRKLLEFQEFCKKHGFVLKTDSSADLHASLEVLREELKDDPVLLSIVTLYATKPMQVAKYFCTGRDKDGDWGHYALAMPVYTHFTSPIRRYPDIVVHRTLTAALEAEKVLNKSLTGPEDLVSTKDYEVLQLAASKHRISDPAEMALLADHCNERKMASKNVQEATDRLYLWTMLQRRKGLLSDACVVGLGPKFMSLYVSKIAMERRLYYDEVEGLKVDWLENTGTLVLDYCRPRQHSRKAKCRSISDVAVVSNPAMDPDDETGNLDRLTRIEPEAMPLTLRLFSHIPVLIHALGGDSSPLDIGVRVYVTSYFFS</sequence>
<dbReference type="GO" id="GO:0000956">
    <property type="term" value="P:nuclear-transcribed mRNA catabolic process"/>
    <property type="evidence" value="ECO:0007669"/>
    <property type="project" value="UniProtKB-UniRule"/>
</dbReference>
<protein>
    <recommendedName>
        <fullName evidence="5">DIS3-like exonuclease 2</fullName>
        <ecNumber evidence="5">3.1.13.-</ecNumber>
    </recommendedName>
</protein>
<dbReference type="PANTHER" id="PTHR23355:SF9">
    <property type="entry name" value="DIS3-LIKE EXONUCLEASE 2"/>
    <property type="match status" value="1"/>
</dbReference>
<dbReference type="EC" id="3.1.13.-" evidence="5"/>
<dbReference type="AlphaFoldDB" id="D8SWE2"/>
<gene>
    <name evidence="7" type="ORF">SELMODRAFT_158922</name>
</gene>
<dbReference type="InterPro" id="IPR050180">
    <property type="entry name" value="RNR_Ribonuclease"/>
</dbReference>
<dbReference type="eggNOG" id="KOG2102">
    <property type="taxonomic scope" value="Eukaryota"/>
</dbReference>
<comment type="similarity">
    <text evidence="5">Belongs to the RNR ribonuclease family. DIS3L2 subfamily.</text>
</comment>
<dbReference type="Proteomes" id="UP000001514">
    <property type="component" value="Unassembled WGS sequence"/>
</dbReference>
<dbReference type="HAMAP" id="MF_03045">
    <property type="entry name" value="DIS3L2"/>
    <property type="match status" value="1"/>
</dbReference>
<keyword evidence="3 5" id="KW-0460">Magnesium</keyword>
<dbReference type="GO" id="GO:0000175">
    <property type="term" value="F:3'-5'-RNA exonuclease activity"/>
    <property type="evidence" value="ECO:0000318"/>
    <property type="project" value="GO_Central"/>
</dbReference>
<dbReference type="Gene3D" id="2.40.50.690">
    <property type="match status" value="1"/>
</dbReference>
<dbReference type="InterPro" id="IPR041505">
    <property type="entry name" value="Dis3_CSD2"/>
</dbReference>
<evidence type="ECO:0000256" key="5">
    <source>
        <dbReference type="HAMAP-Rule" id="MF_03045"/>
    </source>
</evidence>
<dbReference type="Gene3D" id="2.40.50.700">
    <property type="match status" value="1"/>
</dbReference>
<dbReference type="Gramene" id="EFJ11211">
    <property type="protein sequence ID" value="EFJ11211"/>
    <property type="gene ID" value="SELMODRAFT_158922"/>
</dbReference>
<dbReference type="GO" id="GO:0003723">
    <property type="term" value="F:RNA binding"/>
    <property type="evidence" value="ECO:0007669"/>
    <property type="project" value="UniProtKB-KW"/>
</dbReference>
<keyword evidence="5" id="KW-0269">Exonuclease</keyword>
<keyword evidence="5" id="KW-0464">Manganese</keyword>
<comment type="cofactor">
    <cofactor evidence="5">
        <name>Mg(2+)</name>
        <dbReference type="ChEBI" id="CHEBI:18420"/>
    </cofactor>
    <cofactor evidence="5">
        <name>Mn(2+)</name>
        <dbReference type="ChEBI" id="CHEBI:29035"/>
    </cofactor>
</comment>
<organism evidence="8">
    <name type="scientific">Selaginella moellendorffii</name>
    <name type="common">Spikemoss</name>
    <dbReference type="NCBI Taxonomy" id="88036"/>
    <lineage>
        <taxon>Eukaryota</taxon>
        <taxon>Viridiplantae</taxon>
        <taxon>Streptophyta</taxon>
        <taxon>Embryophyta</taxon>
        <taxon>Tracheophyta</taxon>
        <taxon>Lycopodiopsida</taxon>
        <taxon>Selaginellales</taxon>
        <taxon>Selaginellaceae</taxon>
        <taxon>Selaginella</taxon>
    </lineage>
</organism>
<dbReference type="HOGENOM" id="CLU_002333_5_2_1"/>
<dbReference type="GO" id="GO:1990074">
    <property type="term" value="P:polyuridylation-dependent mRNA catabolic process"/>
    <property type="evidence" value="ECO:0007669"/>
    <property type="project" value="UniProtKB-UniRule"/>
</dbReference>
<dbReference type="Pfam" id="PF17849">
    <property type="entry name" value="OB_Dis3"/>
    <property type="match status" value="1"/>
</dbReference>
<accession>D8SWE2</accession>
<feature type="binding site" evidence="5">
    <location>
        <position position="324"/>
    </location>
    <ligand>
        <name>Mg(2+)</name>
        <dbReference type="ChEBI" id="CHEBI:18420"/>
    </ligand>
</feature>
<dbReference type="KEGG" id="smo:SELMODRAFT_158922"/>
<evidence type="ECO:0000256" key="1">
    <source>
        <dbReference type="ARBA" id="ARBA00022490"/>
    </source>
</evidence>
<dbReference type="GO" id="GO:0006402">
    <property type="term" value="P:mRNA catabolic process"/>
    <property type="evidence" value="ECO:0000318"/>
    <property type="project" value="GO_Central"/>
</dbReference>
<dbReference type="PANTHER" id="PTHR23355">
    <property type="entry name" value="RIBONUCLEASE"/>
    <property type="match status" value="1"/>
</dbReference>
<dbReference type="PROSITE" id="PS01175">
    <property type="entry name" value="RIBONUCLEASE_II"/>
    <property type="match status" value="1"/>
</dbReference>
<keyword evidence="2 5" id="KW-0479">Metal-binding</keyword>
<dbReference type="InterPro" id="IPR001900">
    <property type="entry name" value="RNase_II/R"/>
</dbReference>
<dbReference type="OrthoDB" id="372421at2759"/>
<evidence type="ECO:0000313" key="7">
    <source>
        <dbReference type="EMBL" id="EFJ11211.1"/>
    </source>
</evidence>
<keyword evidence="1 5" id="KW-0963">Cytoplasm</keyword>
<dbReference type="InterPro" id="IPR022966">
    <property type="entry name" value="RNase_II/R_CS"/>
</dbReference>
<dbReference type="InterPro" id="IPR012340">
    <property type="entry name" value="NA-bd_OB-fold"/>
</dbReference>
<feature type="site" description="Important for catalytic activity" evidence="5">
    <location>
        <position position="332"/>
    </location>
</feature>
<dbReference type="EMBL" id="GL377648">
    <property type="protein sequence ID" value="EFJ11211.1"/>
    <property type="molecule type" value="Genomic_DNA"/>
</dbReference>
<keyword evidence="5" id="KW-0378">Hydrolase</keyword>
<evidence type="ECO:0000256" key="2">
    <source>
        <dbReference type="ARBA" id="ARBA00022723"/>
    </source>
</evidence>
<evidence type="ECO:0000313" key="8">
    <source>
        <dbReference type="Proteomes" id="UP000001514"/>
    </source>
</evidence>
<dbReference type="SUPFAM" id="SSF50249">
    <property type="entry name" value="Nucleic acid-binding proteins"/>
    <property type="match status" value="3"/>
</dbReference>
<dbReference type="SMART" id="SM00955">
    <property type="entry name" value="RNB"/>
    <property type="match status" value="1"/>
</dbReference>
<feature type="domain" description="RNB" evidence="6">
    <location>
        <begin position="312"/>
        <end position="655"/>
    </location>
</feature>
<comment type="function">
    <text evidence="5">3'-5'-exoribonuclease that specifically recognizes RNAs polyuridylated at their 3' end and mediates their degradation. Component of an exosome-independent RNA degradation pathway that mediates degradation of cytoplasmic mRNAs that have been deadenylated and subsequently uridylated at their 3'.</text>
</comment>
<comment type="subcellular location">
    <subcellularLocation>
        <location evidence="5">Cytoplasm</location>
    </subcellularLocation>
    <subcellularLocation>
        <location evidence="5">Cytoplasm</location>
        <location evidence="5">P-body</location>
    </subcellularLocation>
</comment>
<dbReference type="Pfam" id="PF00773">
    <property type="entry name" value="RNB"/>
    <property type="match status" value="1"/>
</dbReference>
<dbReference type="InterPro" id="IPR028591">
    <property type="entry name" value="DIS3L2"/>
</dbReference>
<proteinExistence type="inferred from homology"/>
<evidence type="ECO:0000259" key="6">
    <source>
        <dbReference type="SMART" id="SM00955"/>
    </source>
</evidence>
<keyword evidence="8" id="KW-1185">Reference proteome</keyword>